<gene>
    <name evidence="1" type="ORF">SDC9_147480</name>
</gene>
<comment type="caution">
    <text evidence="1">The sequence shown here is derived from an EMBL/GenBank/DDBJ whole genome shotgun (WGS) entry which is preliminary data.</text>
</comment>
<name>A0A645EFS7_9ZZZZ</name>
<organism evidence="1">
    <name type="scientific">bioreactor metagenome</name>
    <dbReference type="NCBI Taxonomy" id="1076179"/>
    <lineage>
        <taxon>unclassified sequences</taxon>
        <taxon>metagenomes</taxon>
        <taxon>ecological metagenomes</taxon>
    </lineage>
</organism>
<dbReference type="AntiFam" id="ANF00081">
    <property type="entry name" value="Shadow ORF (opposite lysS)"/>
</dbReference>
<accession>A0A645EFS7</accession>
<proteinExistence type="predicted"/>
<dbReference type="EMBL" id="VSSQ01046312">
    <property type="protein sequence ID" value="MPN00286.1"/>
    <property type="molecule type" value="Genomic_DNA"/>
</dbReference>
<sequence>MRNKGTCVGTARNSIEHWGFNFDKINIVQIIAHGSDDLTSFYKSILHFRTGNQIQITLTVTGVHILEPMEFFWKRQQ</sequence>
<evidence type="ECO:0000313" key="1">
    <source>
        <dbReference type="EMBL" id="MPN00286.1"/>
    </source>
</evidence>
<dbReference type="AlphaFoldDB" id="A0A645EFS7"/>
<reference evidence="1" key="1">
    <citation type="submission" date="2019-08" db="EMBL/GenBank/DDBJ databases">
        <authorList>
            <person name="Kucharzyk K."/>
            <person name="Murdoch R.W."/>
            <person name="Higgins S."/>
            <person name="Loffler F."/>
        </authorList>
    </citation>
    <scope>NUCLEOTIDE SEQUENCE</scope>
</reference>
<protein>
    <submittedName>
        <fullName evidence="1">Uncharacterized protein</fullName>
    </submittedName>
</protein>